<proteinExistence type="inferred from homology"/>
<feature type="compositionally biased region" description="Low complexity" evidence="13">
    <location>
        <begin position="312"/>
        <end position="327"/>
    </location>
</feature>
<keyword evidence="8 12" id="KW-0805">Transcription regulation</keyword>
<dbReference type="Gene3D" id="1.10.287.30">
    <property type="entry name" value="E2 (early) protein, N terminal domain, subdomain 1"/>
    <property type="match status" value="1"/>
</dbReference>
<dbReference type="InterPro" id="IPR000427">
    <property type="entry name" value="Papillomavirus_E2_C"/>
</dbReference>
<dbReference type="Pfam" id="PF00508">
    <property type="entry name" value="PPV_E2_N"/>
    <property type="match status" value="1"/>
</dbReference>
<evidence type="ECO:0000256" key="9">
    <source>
        <dbReference type="ARBA" id="ARBA00023125"/>
    </source>
</evidence>
<evidence type="ECO:0000256" key="11">
    <source>
        <dbReference type="ARBA" id="ARBA00023163"/>
    </source>
</evidence>
<feature type="compositionally biased region" description="Low complexity" evidence="13">
    <location>
        <begin position="199"/>
        <end position="236"/>
    </location>
</feature>
<comment type="function">
    <text evidence="12">Plays a role in the initiation of viral DNA replication. A dimer of E2 interacts with a dimer of E1 in order to improve specificity of E1 DNA binding activity. Once the complex recognizes and binds DNA at specific sites, the E2 dimer is removed from DNA. E2 also regulates viral transcription through binding to the E2RE response element (5'-ACCNNNNNNGGT-3') present in multiple copies in the regulatory regions of the viral genome. Activates or represses transcription depending on E2RE's position with regards to proximal promoter elements including the TATA-box. Repression occurs by sterically hindering the assembly of the transcription initiation complex.</text>
</comment>
<organism evidence="16">
    <name type="scientific">Human papillomavirus</name>
    <dbReference type="NCBI Taxonomy" id="10566"/>
    <lineage>
        <taxon>Viruses</taxon>
        <taxon>Monodnaviria</taxon>
        <taxon>Shotokuvirae</taxon>
        <taxon>Cossaviricota</taxon>
        <taxon>Papovaviricetes</taxon>
        <taxon>Zurhausenvirales</taxon>
        <taxon>Papillomaviridae</taxon>
    </lineage>
</organism>
<name>A0A385PJF1_9PAPI</name>
<dbReference type="Gene3D" id="2.170.200.10">
    <property type="entry name" value="Papillomavirus E2 early protein domain"/>
    <property type="match status" value="1"/>
</dbReference>
<keyword evidence="6 12" id="KW-1048">Host nucleus</keyword>
<comment type="caution">
    <text evidence="12">Lacks conserved residue(s) required for the propagation of feature annotation.</text>
</comment>
<evidence type="ECO:0000256" key="3">
    <source>
        <dbReference type="ARBA" id="ARBA00022491"/>
    </source>
</evidence>
<accession>A0A385PJF1</accession>
<dbReference type="GO" id="GO:0003700">
    <property type="term" value="F:DNA-binding transcription factor activity"/>
    <property type="evidence" value="ECO:0007669"/>
    <property type="project" value="UniProtKB-UniRule"/>
</dbReference>
<dbReference type="InterPro" id="IPR035975">
    <property type="entry name" value="E2/EBNA1_C_sf"/>
</dbReference>
<evidence type="ECO:0000313" key="16">
    <source>
        <dbReference type="EMBL" id="AYA94169.2"/>
    </source>
</evidence>
<gene>
    <name evidence="12" type="primary">E2</name>
</gene>
<comment type="subcellular location">
    <subcellularLocation>
        <location evidence="1 12">Host nucleus</location>
    </subcellularLocation>
</comment>
<keyword evidence="3 12" id="KW-0678">Repressor</keyword>
<feature type="domain" description="Papillomavirus E2 C-terminal" evidence="15">
    <location>
        <begin position="433"/>
        <end position="512"/>
    </location>
</feature>
<dbReference type="InterPro" id="IPR042504">
    <property type="entry name" value="Regulatory_protein_E2_N_2"/>
</dbReference>
<dbReference type="GO" id="GO:0000166">
    <property type="term" value="F:nucleotide binding"/>
    <property type="evidence" value="ECO:0007669"/>
    <property type="project" value="UniProtKB-UniRule"/>
</dbReference>
<evidence type="ECO:0000256" key="2">
    <source>
        <dbReference type="ARBA" id="ARBA00007794"/>
    </source>
</evidence>
<dbReference type="GO" id="GO:0006260">
    <property type="term" value="P:DNA replication"/>
    <property type="evidence" value="ECO:0007669"/>
    <property type="project" value="UniProtKB-KW"/>
</dbReference>
<evidence type="ECO:0000256" key="7">
    <source>
        <dbReference type="ARBA" id="ARBA00022705"/>
    </source>
</evidence>
<evidence type="ECO:0000256" key="1">
    <source>
        <dbReference type="ARBA" id="ARBA00004147"/>
    </source>
</evidence>
<feature type="region of interest" description="Disordered" evidence="13">
    <location>
        <begin position="197"/>
        <end position="420"/>
    </location>
</feature>
<evidence type="ECO:0000256" key="8">
    <source>
        <dbReference type="ARBA" id="ARBA00023015"/>
    </source>
</evidence>
<evidence type="ECO:0000259" key="15">
    <source>
        <dbReference type="Pfam" id="PF00511"/>
    </source>
</evidence>
<keyword evidence="5 12" id="KW-0597">Phosphoprotein</keyword>
<dbReference type="Pfam" id="PF00511">
    <property type="entry name" value="PPV_E2_C"/>
    <property type="match status" value="1"/>
</dbReference>
<keyword evidence="10 12" id="KW-0010">Activator</keyword>
<dbReference type="InterPro" id="IPR012677">
    <property type="entry name" value="Nucleotide-bd_a/b_plait_sf"/>
</dbReference>
<keyword evidence="4 12" id="KW-0244">Early protein</keyword>
<keyword evidence="12" id="KW-1017">Isopeptide bond</keyword>
<dbReference type="GO" id="GO:0042025">
    <property type="term" value="C:host cell nucleus"/>
    <property type="evidence" value="ECO:0007669"/>
    <property type="project" value="UniProtKB-SubCell"/>
</dbReference>
<feature type="region of interest" description="DNA-binding domain" evidence="12">
    <location>
        <begin position="431"/>
        <end position="515"/>
    </location>
</feature>
<protein>
    <recommendedName>
        <fullName evidence="12">Regulatory protein E2</fullName>
    </recommendedName>
</protein>
<dbReference type="GO" id="GO:0003677">
    <property type="term" value="F:DNA binding"/>
    <property type="evidence" value="ECO:0007669"/>
    <property type="project" value="UniProtKB-UniRule"/>
</dbReference>
<evidence type="ECO:0000256" key="13">
    <source>
        <dbReference type="SAM" id="MobiDB-lite"/>
    </source>
</evidence>
<keyword evidence="12" id="KW-0832">Ubl conjugation</keyword>
<dbReference type="GO" id="GO:0006351">
    <property type="term" value="P:DNA-templated transcription"/>
    <property type="evidence" value="ECO:0007669"/>
    <property type="project" value="UniProtKB-UniRule"/>
</dbReference>
<dbReference type="GO" id="GO:0006275">
    <property type="term" value="P:regulation of DNA replication"/>
    <property type="evidence" value="ECO:0007669"/>
    <property type="project" value="UniProtKB-UniRule"/>
</dbReference>
<feature type="compositionally biased region" description="Low complexity" evidence="13">
    <location>
        <begin position="337"/>
        <end position="350"/>
    </location>
</feature>
<evidence type="ECO:0000256" key="5">
    <source>
        <dbReference type="ARBA" id="ARBA00022553"/>
    </source>
</evidence>
<dbReference type="EMBL" id="MH777286">
    <property type="protein sequence ID" value="AYA94169.2"/>
    <property type="molecule type" value="Genomic_DNA"/>
</dbReference>
<dbReference type="InterPro" id="IPR036050">
    <property type="entry name" value="Regulatory_protein_E2_N"/>
</dbReference>
<feature type="compositionally biased region" description="Basic residues" evidence="13">
    <location>
        <begin position="239"/>
        <end position="252"/>
    </location>
</feature>
<dbReference type="SUPFAM" id="SSF54957">
    <property type="entry name" value="Viral DNA-binding domain"/>
    <property type="match status" value="1"/>
</dbReference>
<sequence>MEKLSERFNVLQDQLMNIYEAAEHTLEAQIAHWTLLRREAVLLYVARQKGITRLGYQPVPPLAVSEGKAKEAIGIMLQLQSLQKSEYASEPWTLVDTSAETYRNAPEQHFKKGPVPVEVIYDKEPENANVYTMWKFVYYMDPEDVWHKTTSGVNHNGIYYLHGDFKHYYVLFADGARTYSKTGYWEVKVNKETVFAPVTSSTPPGSPGQTDTNTTTKAPATSSDSTTRSSDKQSQQAATKRKGFGRRPSSRTRRQETQQRRSRSRYRSQSHSRSHSQSDTRAIGPTSLSRSSRSPSVSKTRSRRSESRSRSRSTSSRRAGRGSPTDTTTRRRRSRSKSSSTSTSSSQRSQRGGRDRGERGGERGSRSCRGCGRGTGKRRGRSSSTSPPSKRSRPKSSRLRGVSPDEVGRSLQSVSSKHRGRLGRLLEEALDPPVILCKGGANTLKCFRNRARGKYMGLFRAISTTWSWVAGDSTERLGRPRMLISFSSDGQRKHFDETVKYPKGVETSYGNLDSL</sequence>
<comment type="PTM">
    <text evidence="12">Sumoylation plays a regulatory role in E2 transcriptional activity.</text>
</comment>
<feature type="domain" description="Papillomavirus E2 N-terminal" evidence="14">
    <location>
        <begin position="1"/>
        <end position="198"/>
    </location>
</feature>
<evidence type="ECO:0000259" key="14">
    <source>
        <dbReference type="Pfam" id="PF00508"/>
    </source>
</evidence>
<keyword evidence="9 12" id="KW-0238">DNA-binding</keyword>
<dbReference type="InterPro" id="IPR042503">
    <property type="entry name" value="Regulatory_protein_E2_N_1"/>
</dbReference>
<comment type="similarity">
    <text evidence="12">Belongs to the papillomaviridae E2 protein family.</text>
</comment>
<comment type="subunit">
    <text evidence="12">Binds DNA as homodimer. Interacts with protein E1; this interaction greatly increases E1 DNA-binding activity. Interacts with protein L1; this interaction enhances E2-dependent replication and transcription activation. Interacts with protein L2; this interaction inhibits E2 transcriptional activity but not DNA replication function E2. Interacts with protein E7; this interaction inhibits E7 oncogenic activity. Interacts with host TAF1; this interaction modulates E2-dependent transcriptional regulation. Interacts with host BRD4; this interaction mediates E2 transcriptional activation function. Additionally, the interaction with host BRD4 on mitotic chromosomes mediates tethering of the viral genome. Interacts with host TOPBP1; this interaction is required for optimal viral DNA replication.</text>
</comment>
<dbReference type="SUPFAM" id="SSF51332">
    <property type="entry name" value="E2 regulatory, transactivation domain"/>
    <property type="match status" value="1"/>
</dbReference>
<keyword evidence="11 12" id="KW-0804">Transcription</keyword>
<dbReference type="GO" id="GO:0039693">
    <property type="term" value="P:viral DNA genome replication"/>
    <property type="evidence" value="ECO:0007669"/>
    <property type="project" value="UniProtKB-UniRule"/>
</dbReference>
<keyword evidence="7 12" id="KW-0235">DNA replication</keyword>
<feature type="compositionally biased region" description="Basic residues" evidence="13">
    <location>
        <begin position="260"/>
        <end position="274"/>
    </location>
</feature>
<comment type="PTM">
    <text evidence="12">Phosphorylated.</text>
</comment>
<evidence type="ECO:0000256" key="10">
    <source>
        <dbReference type="ARBA" id="ARBA00023159"/>
    </source>
</evidence>
<feature type="compositionally biased region" description="Basic and acidic residues" evidence="13">
    <location>
        <begin position="352"/>
        <end position="365"/>
    </location>
</feature>
<dbReference type="Gene3D" id="3.30.70.330">
    <property type="match status" value="1"/>
</dbReference>
<comment type="similarity">
    <text evidence="2">Belongs to the papillomaviridae E8^E2C protein family.</text>
</comment>
<evidence type="ECO:0000256" key="6">
    <source>
        <dbReference type="ARBA" id="ARBA00022562"/>
    </source>
</evidence>
<evidence type="ECO:0000256" key="4">
    <source>
        <dbReference type="ARBA" id="ARBA00022518"/>
    </source>
</evidence>
<feature type="cross-link" description="Glycyl lysine isopeptide (Lys-Gly) (interchain with G-Cter in SUMO)" evidence="12">
    <location>
        <position position="438"/>
    </location>
</feature>
<dbReference type="InterPro" id="IPR033668">
    <property type="entry name" value="Reg_prot_E2"/>
</dbReference>
<feature type="compositionally biased region" description="Low complexity" evidence="13">
    <location>
        <begin position="275"/>
        <end position="299"/>
    </location>
</feature>
<dbReference type="InterPro" id="IPR001866">
    <property type="entry name" value="PPV_E2_N"/>
</dbReference>
<dbReference type="HAMAP" id="MF_04001">
    <property type="entry name" value="PPV_E2"/>
    <property type="match status" value="1"/>
</dbReference>
<reference evidence="16" key="1">
    <citation type="journal article" date="2018" name="Nat. Med.">
        <title>Expanded skin virome in DOCK8-deficient patients.</title>
        <authorList>
            <consortium name="NISC Comparative Sequencing Program"/>
            <person name="Tirosh O."/>
            <person name="Conlan S."/>
            <person name="Deming C."/>
            <person name="Lee-Lin S.Q."/>
            <person name="Huang X."/>
            <person name="Su H.C."/>
            <person name="Freeman A.F."/>
            <person name="Segre J.A."/>
            <person name="Kong H.H."/>
        </authorList>
    </citation>
    <scope>NUCLEOTIDE SEQUENCE</scope>
    <source>
        <strain evidence="16">HPV-mSK_144</strain>
    </source>
</reference>
<evidence type="ECO:0000256" key="12">
    <source>
        <dbReference type="HAMAP-Rule" id="MF_04001"/>
    </source>
</evidence>